<dbReference type="Pfam" id="PF13365">
    <property type="entry name" value="Trypsin_2"/>
    <property type="match status" value="1"/>
</dbReference>
<keyword evidence="10" id="KW-0378">Hydrolase</keyword>
<dbReference type="STRING" id="1121477.SAMN02745223_01722"/>
<dbReference type="PANTHER" id="PTHR22939:SF130">
    <property type="entry name" value="PERIPLASMIC SERINE ENDOPROTEASE DEGP-LIKE-RELATED"/>
    <property type="match status" value="1"/>
</dbReference>
<keyword evidence="12" id="KW-0346">Stress response</keyword>
<evidence type="ECO:0000256" key="5">
    <source>
        <dbReference type="ARBA" id="ARBA00013958"/>
    </source>
</evidence>
<feature type="active site" description="Charge relay system" evidence="14">
    <location>
        <position position="143"/>
    </location>
</feature>
<dbReference type="SUPFAM" id="SSF50494">
    <property type="entry name" value="Trypsin-like serine proteases"/>
    <property type="match status" value="1"/>
</dbReference>
<feature type="domain" description="PDZ" evidence="17">
    <location>
        <begin position="261"/>
        <end position="351"/>
    </location>
</feature>
<evidence type="ECO:0000313" key="21">
    <source>
        <dbReference type="Proteomes" id="UP000184533"/>
    </source>
</evidence>
<keyword evidence="6 19" id="KW-0645">Protease</keyword>
<evidence type="ECO:0000256" key="9">
    <source>
        <dbReference type="ARBA" id="ARBA00022764"/>
    </source>
</evidence>
<dbReference type="SMART" id="SM00228">
    <property type="entry name" value="PDZ"/>
    <property type="match status" value="2"/>
</dbReference>
<feature type="binding site" evidence="15">
    <location>
        <begin position="233"/>
        <end position="237"/>
    </location>
    <ligand>
        <name>substrate</name>
    </ligand>
</feature>
<dbReference type="AlphaFoldDB" id="A0A0F5LRV6"/>
<comment type="subcellular location">
    <subcellularLocation>
        <location evidence="2">Periplasm</location>
    </subcellularLocation>
</comment>
<evidence type="ECO:0000256" key="1">
    <source>
        <dbReference type="ARBA" id="ARBA00001772"/>
    </source>
</evidence>
<feature type="binding site" evidence="15">
    <location>
        <position position="143"/>
    </location>
    <ligand>
        <name>substrate</name>
    </ligand>
</feature>
<evidence type="ECO:0000313" key="18">
    <source>
        <dbReference type="EMBL" id="KKB84899.1"/>
    </source>
</evidence>
<keyword evidence="11" id="KW-0720">Serine protease</keyword>
<dbReference type="Pfam" id="PF13180">
    <property type="entry name" value="PDZ_2"/>
    <property type="match status" value="1"/>
</dbReference>
<dbReference type="SUPFAM" id="SSF50156">
    <property type="entry name" value="PDZ domain-like"/>
    <property type="match status" value="2"/>
</dbReference>
<keyword evidence="9" id="KW-0574">Periplasm</keyword>
<dbReference type="InterPro" id="IPR011782">
    <property type="entry name" value="Pept_S1C_Do"/>
</dbReference>
<reference evidence="19 21" key="2">
    <citation type="submission" date="2016-11" db="EMBL/GenBank/DDBJ databases">
        <authorList>
            <person name="Jaros S."/>
            <person name="Januszkiewicz K."/>
            <person name="Wedrychowicz H."/>
        </authorList>
    </citation>
    <scope>NUCLEOTIDE SEQUENCE [LARGE SCALE GENOMIC DNA]</scope>
    <source>
        <strain evidence="19 21">DSM 17137</strain>
    </source>
</reference>
<dbReference type="Gene3D" id="2.40.10.120">
    <property type="match status" value="1"/>
</dbReference>
<evidence type="ECO:0000256" key="15">
    <source>
        <dbReference type="PIRSR" id="PIRSR611782-2"/>
    </source>
</evidence>
<feature type="binding site" evidence="15">
    <location>
        <position position="113"/>
    </location>
    <ligand>
        <name>substrate</name>
    </ligand>
</feature>
<gene>
    <name evidence="19" type="ORF">SAMN02745223_01722</name>
    <name evidence="18" type="ORF">VW29_08715</name>
</gene>
<dbReference type="GO" id="GO:0004252">
    <property type="term" value="F:serine-type endopeptidase activity"/>
    <property type="evidence" value="ECO:0007669"/>
    <property type="project" value="InterPro"/>
</dbReference>
<dbReference type="Proteomes" id="UP000033608">
    <property type="component" value="Unassembled WGS sequence"/>
</dbReference>
<feature type="binding site" evidence="15">
    <location>
        <begin position="215"/>
        <end position="217"/>
    </location>
    <ligand>
        <name>substrate</name>
    </ligand>
</feature>
<dbReference type="Proteomes" id="UP000184533">
    <property type="component" value="Unassembled WGS sequence"/>
</dbReference>
<organism evidence="18 20">
    <name type="scientific">Devosia limi DSM 17137</name>
    <dbReference type="NCBI Taxonomy" id="1121477"/>
    <lineage>
        <taxon>Bacteria</taxon>
        <taxon>Pseudomonadati</taxon>
        <taxon>Pseudomonadota</taxon>
        <taxon>Alphaproteobacteria</taxon>
        <taxon>Hyphomicrobiales</taxon>
        <taxon>Devosiaceae</taxon>
        <taxon>Devosia</taxon>
    </lineage>
</organism>
<keyword evidence="7 16" id="KW-0732">Signal</keyword>
<dbReference type="EC" id="3.4.21.107" evidence="4"/>
<evidence type="ECO:0000256" key="14">
    <source>
        <dbReference type="PIRSR" id="PIRSR611782-1"/>
    </source>
</evidence>
<dbReference type="EMBL" id="FQVC01000004">
    <property type="protein sequence ID" value="SHF06388.1"/>
    <property type="molecule type" value="Genomic_DNA"/>
</dbReference>
<evidence type="ECO:0000256" key="7">
    <source>
        <dbReference type="ARBA" id="ARBA00022729"/>
    </source>
</evidence>
<dbReference type="PANTHER" id="PTHR22939">
    <property type="entry name" value="SERINE PROTEASE FAMILY S1C HTRA-RELATED"/>
    <property type="match status" value="1"/>
</dbReference>
<feature type="chain" id="PRO_5015017981" description="Probable periplasmic serine endoprotease DegP-like" evidence="16">
    <location>
        <begin position="26"/>
        <end position="486"/>
    </location>
</feature>
<evidence type="ECO:0000256" key="11">
    <source>
        <dbReference type="ARBA" id="ARBA00022825"/>
    </source>
</evidence>
<evidence type="ECO:0000256" key="16">
    <source>
        <dbReference type="SAM" id="SignalP"/>
    </source>
</evidence>
<comment type="similarity">
    <text evidence="3">Belongs to the peptidase S1C family.</text>
</comment>
<dbReference type="GO" id="GO:0042597">
    <property type="term" value="C:periplasmic space"/>
    <property type="evidence" value="ECO:0007669"/>
    <property type="project" value="UniProtKB-SubCell"/>
</dbReference>
<dbReference type="RefSeq" id="WP_046134911.1">
    <property type="nucleotide sequence ID" value="NZ_FQVC01000004.1"/>
</dbReference>
<dbReference type="InterPro" id="IPR001940">
    <property type="entry name" value="Peptidase_S1C"/>
</dbReference>
<proteinExistence type="inferred from homology"/>
<dbReference type="OrthoDB" id="7358927at2"/>
<evidence type="ECO:0000256" key="4">
    <source>
        <dbReference type="ARBA" id="ARBA00013035"/>
    </source>
</evidence>
<dbReference type="InterPro" id="IPR036034">
    <property type="entry name" value="PDZ_sf"/>
</dbReference>
<sequence>MHFSAIGTIGLAMALLLAPLTPAMAQAQPRGPQSVAALAAELSPAVVNIGTTRRLPGGGGTPFPEFPDGSPLGDMFDQLNPNHGLGADQMMEARSLGSGFIISAEGFVVTNNHVIEGAEEIYVFLTDGRRLPATLVGKDDKTDLAVLRVNADAALPFVEFGDSDTAEVGDWVMAIGNPFGLGGSVTLGIVSARNRDINSGPYDNFIQTDASINQGNSGGPLFDMFGKVVGINTAIIARGGSSLGIGFAVPGNLARPVVMQLAEFGETRRGWIGVGIQEVSDDIALSLDRPNTHGAIVVDIDPTGPAEGVLEEGDLILRFDGKAVERMRDLPRIVAEAQVGRAVPITVLRNGTEISLDITLGRLEAPIDVAAVVAPAKAEPTADLPGGMIGIVGFAIAPLDDAAREEFGIELNVAGALITEVSDGSDAYDKGFIPGLIIREVNQIPVTSVEEVERLVAEAHAAHRAAVLFKITDPAGSSRFIAVRLE</sequence>
<evidence type="ECO:0000313" key="19">
    <source>
        <dbReference type="EMBL" id="SHF06388.1"/>
    </source>
</evidence>
<feature type="active site" description="Charge relay system" evidence="14">
    <location>
        <position position="217"/>
    </location>
</feature>
<dbReference type="PATRIC" id="fig|1121477.3.peg.2839"/>
<comment type="catalytic activity">
    <reaction evidence="1">
        <text>Acts on substrates that are at least partially unfolded. The cleavage site P1 residue is normally between a pair of hydrophobic residues, such as Val-|-Val.</text>
        <dbReference type="EC" id="3.4.21.107"/>
    </reaction>
</comment>
<dbReference type="GO" id="GO:0006508">
    <property type="term" value="P:proteolysis"/>
    <property type="evidence" value="ECO:0007669"/>
    <property type="project" value="UniProtKB-KW"/>
</dbReference>
<dbReference type="EMBL" id="LAJF01000062">
    <property type="protein sequence ID" value="KKB84899.1"/>
    <property type="molecule type" value="Genomic_DNA"/>
</dbReference>
<dbReference type="InterPro" id="IPR001478">
    <property type="entry name" value="PDZ"/>
</dbReference>
<reference evidence="18 20" key="1">
    <citation type="submission" date="2015-03" db="EMBL/GenBank/DDBJ databases">
        <authorList>
            <person name="Hassan Y.I."/>
            <person name="Lepp D."/>
            <person name="Zhou T."/>
        </authorList>
    </citation>
    <scope>NUCLEOTIDE SEQUENCE [LARGE SCALE GENOMIC DNA]</scope>
    <source>
        <strain evidence="18 20">DSM 17137</strain>
    </source>
</reference>
<evidence type="ECO:0000256" key="6">
    <source>
        <dbReference type="ARBA" id="ARBA00022670"/>
    </source>
</evidence>
<evidence type="ECO:0000256" key="10">
    <source>
        <dbReference type="ARBA" id="ARBA00022801"/>
    </source>
</evidence>
<dbReference type="PRINTS" id="PR00834">
    <property type="entry name" value="PROTEASES2C"/>
</dbReference>
<evidence type="ECO:0000256" key="2">
    <source>
        <dbReference type="ARBA" id="ARBA00004418"/>
    </source>
</evidence>
<dbReference type="NCBIfam" id="TIGR02037">
    <property type="entry name" value="degP_htrA_DO"/>
    <property type="match status" value="1"/>
</dbReference>
<feature type="active site" description="Charge relay system" evidence="14">
    <location>
        <position position="113"/>
    </location>
</feature>
<feature type="signal peptide" evidence="16">
    <location>
        <begin position="1"/>
        <end position="25"/>
    </location>
</feature>
<evidence type="ECO:0000256" key="13">
    <source>
        <dbReference type="ARBA" id="ARBA00032850"/>
    </source>
</evidence>
<evidence type="ECO:0000256" key="3">
    <source>
        <dbReference type="ARBA" id="ARBA00010541"/>
    </source>
</evidence>
<accession>A0A0F5LRV6</accession>
<dbReference type="InterPro" id="IPR009003">
    <property type="entry name" value="Peptidase_S1_PA"/>
</dbReference>
<name>A0A0F5LRV6_9HYPH</name>
<dbReference type="PROSITE" id="PS50106">
    <property type="entry name" value="PDZ"/>
    <property type="match status" value="1"/>
</dbReference>
<evidence type="ECO:0000313" key="20">
    <source>
        <dbReference type="Proteomes" id="UP000033608"/>
    </source>
</evidence>
<keyword evidence="8" id="KW-0677">Repeat</keyword>
<evidence type="ECO:0000259" key="17">
    <source>
        <dbReference type="PROSITE" id="PS50106"/>
    </source>
</evidence>
<protein>
    <recommendedName>
        <fullName evidence="5">Probable periplasmic serine endoprotease DegP-like</fullName>
        <ecNumber evidence="4">3.4.21.107</ecNumber>
    </recommendedName>
    <alternativeName>
        <fullName evidence="13">Protease Do</fullName>
    </alternativeName>
</protein>
<evidence type="ECO:0000256" key="8">
    <source>
        <dbReference type="ARBA" id="ARBA00022737"/>
    </source>
</evidence>
<keyword evidence="20" id="KW-1185">Reference proteome</keyword>
<evidence type="ECO:0000256" key="12">
    <source>
        <dbReference type="ARBA" id="ARBA00023016"/>
    </source>
</evidence>
<dbReference type="Gene3D" id="2.30.42.10">
    <property type="match status" value="2"/>
</dbReference>